<sequence>MYARKALLLSLLTAHCSFLNGLPNLSNAGRENSDSLTNSNNLPKTNTSPLSKSQPRLQLPVEDDIDHCLKARLSPKLWRKMDMDNYLRHYPGGQNLTLSAFAETVGATNFQCGIGNPCNPSQFCAGVEGRDWYALAAAHRWNTFNNQLYEATSYSIAYVSDLTPTMVDDLIPEPSSFWTCAAVYVGVVTASVAGTPSIVWGFGVMRILWIMAIGSLFFASGVVWVMANLEVPDPQKFTRWSEVLFALQDFQSHMQAALTQYSQGIMNAGISADEGLYGIAKDGTLFNDIEMRPESEIQDKLDLNLKLRILCHILKIQKAFITRGSEPCNGDGPAGARLGSNQMSYCDESGIMMNIVLVGDKDKEALLYNAAMIQSKYGLTTEFLTMAAWKCQEKFGGFEHPSVVNSKNPYDTDSDCLFDLPVCNFMDPG</sequence>
<evidence type="ECO:0000256" key="3">
    <source>
        <dbReference type="SAM" id="SignalP"/>
    </source>
</evidence>
<dbReference type="EMBL" id="MU167450">
    <property type="protein sequence ID" value="KAG0140367.1"/>
    <property type="molecule type" value="Genomic_DNA"/>
</dbReference>
<name>A0A9P6N7F0_9BASI</name>
<dbReference type="AlphaFoldDB" id="A0A9P6N7F0"/>
<organism evidence="5 6">
    <name type="scientific">Cronartium quercuum f. sp. fusiforme G11</name>
    <dbReference type="NCBI Taxonomy" id="708437"/>
    <lineage>
        <taxon>Eukaryota</taxon>
        <taxon>Fungi</taxon>
        <taxon>Dikarya</taxon>
        <taxon>Basidiomycota</taxon>
        <taxon>Pucciniomycotina</taxon>
        <taxon>Pucciniomycetes</taxon>
        <taxon>Pucciniales</taxon>
        <taxon>Coleosporiaceae</taxon>
        <taxon>Cronartium</taxon>
    </lineage>
</organism>
<gene>
    <name evidence="5" type="ORF">CROQUDRAFT_53370</name>
</gene>
<evidence type="ECO:0000313" key="5">
    <source>
        <dbReference type="EMBL" id="KAG0140367.1"/>
    </source>
</evidence>
<dbReference type="Pfam" id="PF25278">
    <property type="entry name" value="DUF7872"/>
    <property type="match status" value="1"/>
</dbReference>
<dbReference type="PANTHER" id="PTHR33339:SF1">
    <property type="entry name" value="LYSM DOMAIN-CONTAINING PROTEIN"/>
    <property type="match status" value="1"/>
</dbReference>
<evidence type="ECO:0000256" key="2">
    <source>
        <dbReference type="SAM" id="Phobius"/>
    </source>
</evidence>
<dbReference type="PANTHER" id="PTHR33339">
    <property type="entry name" value="LYSM DOMAIN-CONTAINING PROTEIN"/>
    <property type="match status" value="1"/>
</dbReference>
<dbReference type="OrthoDB" id="2501761at2759"/>
<keyword evidence="2" id="KW-1133">Transmembrane helix</keyword>
<evidence type="ECO:0000313" key="6">
    <source>
        <dbReference type="Proteomes" id="UP000886653"/>
    </source>
</evidence>
<keyword evidence="3" id="KW-0732">Signal</keyword>
<dbReference type="Proteomes" id="UP000886653">
    <property type="component" value="Unassembled WGS sequence"/>
</dbReference>
<feature type="transmembrane region" description="Helical" evidence="2">
    <location>
        <begin position="176"/>
        <end position="200"/>
    </location>
</feature>
<reference evidence="5" key="1">
    <citation type="submission" date="2013-11" db="EMBL/GenBank/DDBJ databases">
        <title>Genome sequence of the fusiform rust pathogen reveals effectors for host alternation and coevolution with pine.</title>
        <authorList>
            <consortium name="DOE Joint Genome Institute"/>
            <person name="Smith K."/>
            <person name="Pendleton A."/>
            <person name="Kubisiak T."/>
            <person name="Anderson C."/>
            <person name="Salamov A."/>
            <person name="Aerts A."/>
            <person name="Riley R."/>
            <person name="Clum A."/>
            <person name="Lindquist E."/>
            <person name="Ence D."/>
            <person name="Campbell M."/>
            <person name="Kronenberg Z."/>
            <person name="Feau N."/>
            <person name="Dhillon B."/>
            <person name="Hamelin R."/>
            <person name="Burleigh J."/>
            <person name="Smith J."/>
            <person name="Yandell M."/>
            <person name="Nelson C."/>
            <person name="Grigoriev I."/>
            <person name="Davis J."/>
        </authorList>
    </citation>
    <scope>NUCLEOTIDE SEQUENCE</scope>
    <source>
        <strain evidence="5">G11</strain>
    </source>
</reference>
<feature type="domain" description="DUF7872" evidence="4">
    <location>
        <begin position="233"/>
        <end position="428"/>
    </location>
</feature>
<feature type="region of interest" description="Disordered" evidence="1">
    <location>
        <begin position="30"/>
        <end position="56"/>
    </location>
</feature>
<accession>A0A9P6N7F0</accession>
<keyword evidence="2" id="KW-0472">Membrane</keyword>
<feature type="chain" id="PRO_5040154200" description="DUF7872 domain-containing protein" evidence="3">
    <location>
        <begin position="22"/>
        <end position="429"/>
    </location>
</feature>
<feature type="transmembrane region" description="Helical" evidence="2">
    <location>
        <begin position="207"/>
        <end position="227"/>
    </location>
</feature>
<comment type="caution">
    <text evidence="5">The sequence shown here is derived from an EMBL/GenBank/DDBJ whole genome shotgun (WGS) entry which is preliminary data.</text>
</comment>
<proteinExistence type="predicted"/>
<evidence type="ECO:0000256" key="1">
    <source>
        <dbReference type="SAM" id="MobiDB-lite"/>
    </source>
</evidence>
<protein>
    <recommendedName>
        <fullName evidence="4">DUF7872 domain-containing protein</fullName>
    </recommendedName>
</protein>
<evidence type="ECO:0000259" key="4">
    <source>
        <dbReference type="Pfam" id="PF25278"/>
    </source>
</evidence>
<dbReference type="InterPro" id="IPR057194">
    <property type="entry name" value="DUF7872"/>
</dbReference>
<keyword evidence="6" id="KW-1185">Reference proteome</keyword>
<keyword evidence="2" id="KW-0812">Transmembrane</keyword>
<feature type="signal peptide" evidence="3">
    <location>
        <begin position="1"/>
        <end position="21"/>
    </location>
</feature>